<feature type="compositionally biased region" description="Basic and acidic residues" evidence="1">
    <location>
        <begin position="196"/>
        <end position="205"/>
    </location>
</feature>
<name>A0A3D8PBL1_9RHOB</name>
<accession>A0A3D8PBL1</accession>
<evidence type="ECO:0000256" key="2">
    <source>
        <dbReference type="SAM" id="SignalP"/>
    </source>
</evidence>
<feature type="compositionally biased region" description="Basic residues" evidence="1">
    <location>
        <begin position="176"/>
        <end position="195"/>
    </location>
</feature>
<feature type="chain" id="PRO_5017807629" description="PRC-barrel domain-containing protein" evidence="2">
    <location>
        <begin position="22"/>
        <end position="205"/>
    </location>
</feature>
<feature type="compositionally biased region" description="Low complexity" evidence="1">
    <location>
        <begin position="21"/>
        <end position="42"/>
    </location>
</feature>
<evidence type="ECO:0000256" key="1">
    <source>
        <dbReference type="SAM" id="MobiDB-lite"/>
    </source>
</evidence>
<feature type="region of interest" description="Disordered" evidence="1">
    <location>
        <begin position="21"/>
        <end position="43"/>
    </location>
</feature>
<dbReference type="RefSeq" id="WP_115756166.1">
    <property type="nucleotide sequence ID" value="NZ_QFCQ01000064.1"/>
</dbReference>
<evidence type="ECO:0000313" key="3">
    <source>
        <dbReference type="EMBL" id="RDW12827.1"/>
    </source>
</evidence>
<reference evidence="3 4" key="1">
    <citation type="submission" date="2018-05" db="EMBL/GenBank/DDBJ databases">
        <title>Whole genome sequencing of Paracoccus thiocyanatus SST.</title>
        <authorList>
            <person name="Ghosh W."/>
            <person name="Rameez M.J."/>
            <person name="Roy C."/>
        </authorList>
    </citation>
    <scope>NUCLEOTIDE SEQUENCE [LARGE SCALE GENOMIC DNA]</scope>
    <source>
        <strain evidence="3 4">SST</strain>
    </source>
</reference>
<keyword evidence="2" id="KW-0732">Signal</keyword>
<evidence type="ECO:0000313" key="4">
    <source>
        <dbReference type="Proteomes" id="UP000256679"/>
    </source>
</evidence>
<feature type="compositionally biased region" description="Low complexity" evidence="1">
    <location>
        <begin position="93"/>
        <end position="106"/>
    </location>
</feature>
<dbReference type="Proteomes" id="UP000256679">
    <property type="component" value="Unassembled WGS sequence"/>
</dbReference>
<dbReference type="EMBL" id="QFCQ01000064">
    <property type="protein sequence ID" value="RDW12827.1"/>
    <property type="molecule type" value="Genomic_DNA"/>
</dbReference>
<dbReference type="AlphaFoldDB" id="A0A3D8PBL1"/>
<organism evidence="3 4">
    <name type="scientific">Paracoccus thiocyanatus</name>
    <dbReference type="NCBI Taxonomy" id="34006"/>
    <lineage>
        <taxon>Bacteria</taxon>
        <taxon>Pseudomonadati</taxon>
        <taxon>Pseudomonadota</taxon>
        <taxon>Alphaproteobacteria</taxon>
        <taxon>Rhodobacterales</taxon>
        <taxon>Paracoccaceae</taxon>
        <taxon>Paracoccus</taxon>
    </lineage>
</organism>
<comment type="caution">
    <text evidence="3">The sequence shown here is derived from an EMBL/GenBank/DDBJ whole genome shotgun (WGS) entry which is preliminary data.</text>
</comment>
<feature type="compositionally biased region" description="Basic and acidic residues" evidence="1">
    <location>
        <begin position="158"/>
        <end position="175"/>
    </location>
</feature>
<proteinExistence type="predicted"/>
<keyword evidence="4" id="KW-1185">Reference proteome</keyword>
<dbReference type="InterPro" id="IPR011033">
    <property type="entry name" value="PRC_barrel-like_sf"/>
</dbReference>
<feature type="compositionally biased region" description="Low complexity" evidence="1">
    <location>
        <begin position="118"/>
        <end position="152"/>
    </location>
</feature>
<feature type="signal peptide" evidence="2">
    <location>
        <begin position="1"/>
        <end position="21"/>
    </location>
</feature>
<evidence type="ECO:0008006" key="5">
    <source>
        <dbReference type="Google" id="ProtNLM"/>
    </source>
</evidence>
<sequence>MRHLFATTALAVILSMGVAQAQDTSSQPAATTTTTGQDATQPMPAITPPEGYVEGDVVLTTDNLQGASVYDASGDEIGEVHGLVFANGSSSLGGAAGSTAPAAGMSDPATTSTTGMETGAASDTAMTGTDTAGTDTTGAGTDSATTGADMTGSTGGGRHGDGCSRHRRDDGDRQQRGHRRVHRHGGRYRNRHCPRRDRGCHQHGR</sequence>
<feature type="region of interest" description="Disordered" evidence="1">
    <location>
        <begin position="93"/>
        <end position="205"/>
    </location>
</feature>
<protein>
    <recommendedName>
        <fullName evidence="5">PRC-barrel domain-containing protein</fullName>
    </recommendedName>
</protein>
<dbReference type="SUPFAM" id="SSF50346">
    <property type="entry name" value="PRC-barrel domain"/>
    <property type="match status" value="1"/>
</dbReference>
<gene>
    <name evidence="3" type="ORF">DIE28_11510</name>
</gene>